<accession>A0ACB5R4P8</accession>
<dbReference type="Proteomes" id="UP001055013">
    <property type="component" value="Unassembled WGS sequence"/>
</dbReference>
<evidence type="ECO:0000313" key="1">
    <source>
        <dbReference type="EMBL" id="GJH22197.1"/>
    </source>
</evidence>
<protein>
    <submittedName>
        <fullName evidence="1">Metallophosphoesterase</fullName>
    </submittedName>
</protein>
<reference evidence="1" key="1">
    <citation type="submission" date="2021-09" db="EMBL/GenBank/DDBJ databases">
        <title>Isolation and characterization of 3-chlorobenzoate degrading bacteria from soils in Shizuoka.</title>
        <authorList>
            <person name="Ifat A."/>
            <person name="Ogawa N."/>
            <person name="Kimbara K."/>
            <person name="Moriuchi R."/>
            <person name="Dohra H."/>
            <person name="Shintani M."/>
        </authorList>
    </citation>
    <scope>NUCLEOTIDE SEQUENCE</scope>
    <source>
        <strain evidence="1">19CS2-2</strain>
    </source>
</reference>
<comment type="caution">
    <text evidence="1">The sequence shown here is derived from an EMBL/GenBank/DDBJ whole genome shotgun (WGS) entry which is preliminary data.</text>
</comment>
<evidence type="ECO:0000313" key="2">
    <source>
        <dbReference type="Proteomes" id="UP001055013"/>
    </source>
</evidence>
<gene>
    <name evidence="1" type="ORF">CBA19CS22_36665</name>
</gene>
<organism evidence="1 2">
    <name type="scientific">Caballeronia novacaledonica</name>
    <dbReference type="NCBI Taxonomy" id="1544861"/>
    <lineage>
        <taxon>Bacteria</taxon>
        <taxon>Pseudomonadati</taxon>
        <taxon>Pseudomonadota</taxon>
        <taxon>Betaproteobacteria</taxon>
        <taxon>Burkholderiales</taxon>
        <taxon>Burkholderiaceae</taxon>
        <taxon>Caballeronia</taxon>
    </lineage>
</organism>
<dbReference type="EMBL" id="BPUR01000037">
    <property type="protein sequence ID" value="GJH22197.1"/>
    <property type="molecule type" value="Genomic_DNA"/>
</dbReference>
<name>A0ACB5R4P8_9BURK</name>
<keyword evidence="2" id="KW-1185">Reference proteome</keyword>
<sequence>MRRSAFFLRFIGIGVLFHIYVGVRLIPDAPVGLPLKVLAAILLAVSVIVIPLGMAARQIEPQSLADRLAWLGLTALGLFSSLLLLTFARDVILFFVHLVDWLRGVPVGSPVFVAYSALVVPLLAVLFSAIGFYNARRRAPVVSVDVPIDNLPAALDGFTIAQISDIHVGPTIKRHYVERIVAAVNGLEPDLIAVTGDVVDGTVPNLADHTRPLAGLSARHGTFLVTGNHEYYSGADKWIAEFRRLGLTVLLNQHVVLNHDGAQAVVAGVTDYGAGSFDPAHRSDPAKAISGAPDDATVRVLLAHQPRSATAAAEAGFTLQLSGHTHGGQFLPWNFFVRLQQPFVSGLVKFNGLWVYTSRGTGYWGPPKRLGAPSEITLVRLVAGTAA</sequence>
<proteinExistence type="predicted"/>